<keyword evidence="1" id="KW-0479">Metal-binding</keyword>
<dbReference type="OrthoDB" id="10461313at2759"/>
<protein>
    <recommendedName>
        <fullName evidence="3">SWIM-type domain-containing protein</fullName>
    </recommendedName>
</protein>
<dbReference type="GO" id="GO:0008270">
    <property type="term" value="F:zinc ion binding"/>
    <property type="evidence" value="ECO:0007669"/>
    <property type="project" value="UniProtKB-KW"/>
</dbReference>
<evidence type="ECO:0000313" key="5">
    <source>
        <dbReference type="Proteomes" id="UP000007800"/>
    </source>
</evidence>
<gene>
    <name evidence="4" type="ORF">Pmar_PMAR008938</name>
</gene>
<feature type="domain" description="SWIM-type" evidence="3">
    <location>
        <begin position="279"/>
        <end position="319"/>
    </location>
</feature>
<keyword evidence="1" id="KW-0863">Zinc-finger</keyword>
<accession>C5KAE6</accession>
<proteinExistence type="predicted"/>
<dbReference type="PROSITE" id="PS50966">
    <property type="entry name" value="ZF_SWIM"/>
    <property type="match status" value="1"/>
</dbReference>
<dbReference type="RefSeq" id="XP_002786811.1">
    <property type="nucleotide sequence ID" value="XM_002786765.1"/>
</dbReference>
<dbReference type="InParanoid" id="C5KAE6"/>
<organism evidence="5">
    <name type="scientific">Perkinsus marinus (strain ATCC 50983 / TXsc)</name>
    <dbReference type="NCBI Taxonomy" id="423536"/>
    <lineage>
        <taxon>Eukaryota</taxon>
        <taxon>Sar</taxon>
        <taxon>Alveolata</taxon>
        <taxon>Perkinsozoa</taxon>
        <taxon>Perkinsea</taxon>
        <taxon>Perkinsida</taxon>
        <taxon>Perkinsidae</taxon>
        <taxon>Perkinsus</taxon>
    </lineage>
</organism>
<name>C5KAE6_PERM5</name>
<sequence>MMQWLEDLSTIFHGPERLRIQMSITDASKAFVKGLSYKVENIHSIRCKHHLTESIKKSSLSKAAKEYVASVVDDLYGCAGKLVFCKFRDLLLDKIAKEFGDRDEVHCRQSWSPTCGVMYGVCPLPLVVADGVYAKAPLFNNVCEGTFSTLRTFSGKKAAKVGGVAGMINLTRMFLVGYGDVGRLCRVCPTTTFHLQGPLPSMRKKAEDRLTAVEHSGDICREVDVGVEQVRVFTVPSSRRTRKVVTREEAIERVALSLGLPCEIGSVEEFREKILQVNLVVTLTEDSKNFHCGATICSCGTFNKLFTCSHVALVSTVIAREAGRGTSGMDIRLPTVTWGGRPTGKRGPLVRTKTDVVAQGQAKGQEIATLAAAGTFKSPQVKRAGQPVWDLAVRQGEVNNIEVEAAESLDMIEDGQGDINNTVVQATASLGMIDDGQGEVNYIGAQATASLGMIDDGQPEESKTIGKGTMSPGTMGTRRSKRQRKEPSRYRDFIKL</sequence>
<dbReference type="InterPro" id="IPR007527">
    <property type="entry name" value="Znf_SWIM"/>
</dbReference>
<dbReference type="Proteomes" id="UP000007800">
    <property type="component" value="Unassembled WGS sequence"/>
</dbReference>
<keyword evidence="1" id="KW-0862">Zinc</keyword>
<feature type="compositionally biased region" description="Basic and acidic residues" evidence="2">
    <location>
        <begin position="485"/>
        <end position="496"/>
    </location>
</feature>
<evidence type="ECO:0000259" key="3">
    <source>
        <dbReference type="PROSITE" id="PS50966"/>
    </source>
</evidence>
<dbReference type="AlphaFoldDB" id="C5KAE6"/>
<reference evidence="4 5" key="1">
    <citation type="submission" date="2008-07" db="EMBL/GenBank/DDBJ databases">
        <authorList>
            <person name="El-Sayed N."/>
            <person name="Caler E."/>
            <person name="Inman J."/>
            <person name="Amedeo P."/>
            <person name="Hass B."/>
            <person name="Wortman J."/>
        </authorList>
    </citation>
    <scope>NUCLEOTIDE SEQUENCE [LARGE SCALE GENOMIC DNA]</scope>
    <source>
        <strain evidence="5">ATCC 50983 / TXsc</strain>
    </source>
</reference>
<feature type="region of interest" description="Disordered" evidence="2">
    <location>
        <begin position="454"/>
        <end position="496"/>
    </location>
</feature>
<evidence type="ECO:0000313" key="4">
    <source>
        <dbReference type="EMBL" id="EER18607.1"/>
    </source>
</evidence>
<dbReference type="GeneID" id="9048646"/>
<evidence type="ECO:0000256" key="2">
    <source>
        <dbReference type="SAM" id="MobiDB-lite"/>
    </source>
</evidence>
<dbReference type="EMBL" id="GG671749">
    <property type="protein sequence ID" value="EER18607.1"/>
    <property type="molecule type" value="Genomic_DNA"/>
</dbReference>
<keyword evidence="5" id="KW-1185">Reference proteome</keyword>
<evidence type="ECO:0000256" key="1">
    <source>
        <dbReference type="PROSITE-ProRule" id="PRU00325"/>
    </source>
</evidence>